<dbReference type="Proteomes" id="UP000316095">
    <property type="component" value="Unassembled WGS sequence"/>
</dbReference>
<dbReference type="PANTHER" id="PTHR45677:SF8">
    <property type="entry name" value="CYSTEINE SULFINIC ACID DECARBOXYLASE"/>
    <property type="match status" value="1"/>
</dbReference>
<keyword evidence="3" id="KW-0210">Decarboxylase</keyword>
<reference evidence="8 9" key="1">
    <citation type="submission" date="2019-02" db="EMBL/GenBank/DDBJ databases">
        <title>Deep-cultivation of Planctomycetes and their phenomic and genomic characterization uncovers novel biology.</title>
        <authorList>
            <person name="Wiegand S."/>
            <person name="Jogler M."/>
            <person name="Boedeker C."/>
            <person name="Pinto D."/>
            <person name="Vollmers J."/>
            <person name="Rivas-Marin E."/>
            <person name="Kohn T."/>
            <person name="Peeters S.H."/>
            <person name="Heuer A."/>
            <person name="Rast P."/>
            <person name="Oberbeckmann S."/>
            <person name="Bunk B."/>
            <person name="Jeske O."/>
            <person name="Meyerdierks A."/>
            <person name="Storesund J.E."/>
            <person name="Kallscheuer N."/>
            <person name="Luecker S."/>
            <person name="Lage O.M."/>
            <person name="Pohl T."/>
            <person name="Merkel B.J."/>
            <person name="Hornburger P."/>
            <person name="Mueller R.-W."/>
            <person name="Bruemmer F."/>
            <person name="Labrenz M."/>
            <person name="Spormann A.M."/>
            <person name="Op Den Camp H."/>
            <person name="Overmann J."/>
            <person name="Amann R."/>
            <person name="Jetten M.S.M."/>
            <person name="Mascher T."/>
            <person name="Medema M.H."/>
            <person name="Devos D.P."/>
            <person name="Kaster A.-K."/>
            <person name="Ovreas L."/>
            <person name="Rohde M."/>
            <person name="Galperin M.Y."/>
            <person name="Jogler C."/>
        </authorList>
    </citation>
    <scope>NUCLEOTIDE SEQUENCE [LARGE SCALE GENOMIC DNA]</scope>
    <source>
        <strain evidence="8 9">Pan54</strain>
    </source>
</reference>
<sequence length="527" mass="58757">MNLIKIVNEATPIFNARAQSCTDFSSRTPKRVTEFSTIITPSTNHKTGLTSGNKFLDPRGKNLLSVQNLLHQLVDGLTEELSAAVELAPVPTEWMSIPQSQLIPDQPVSDTELLETCRQLVRGSMNPAHPRYMGHMDPLPSISSVMGSLVTAAVNNNVLSREMSPIFSELEQRLMRELALRFGLPETAGGMLQSGGTLCNLQALTVARNSQLGLNDVHRNGLIQLTSQPVIFASELCHSSVQKSAMILGLGTAAVIPVKVDDQCRMCPEALMNAITLSRKSGQLPFAVVATAGTTVTGNIDPLPAIAKICQNENLWFHVDASYGGAAIFSEAHKSCLQGIERADSITFNPQKWCYVTKACALVLFREEKILDRYFRVAHPYMSLNEEDHKINLGEWGIQGTRAPEIAKWWLTLLQFGKSGLEKLIDHSYDMVNRFNRLIDERDYIERASISEMNIVCFRDTRGSQNEAALGERNQRLQRGLMKDCQTFVSLPRFRNSRWLKAVLLNPFTTVNDLQEIFEYIDQFEGD</sequence>
<comment type="similarity">
    <text evidence="2 7">Belongs to the group II decarboxylase family.</text>
</comment>
<keyword evidence="4 6" id="KW-0663">Pyridoxal phosphate</keyword>
<dbReference type="OrthoDB" id="9803665at2"/>
<evidence type="ECO:0000256" key="4">
    <source>
        <dbReference type="ARBA" id="ARBA00022898"/>
    </source>
</evidence>
<dbReference type="Gene3D" id="3.90.1150.10">
    <property type="entry name" value="Aspartate Aminotransferase, domain 1"/>
    <property type="match status" value="1"/>
</dbReference>
<evidence type="ECO:0000256" key="1">
    <source>
        <dbReference type="ARBA" id="ARBA00001933"/>
    </source>
</evidence>
<evidence type="ECO:0000256" key="6">
    <source>
        <dbReference type="PIRSR" id="PIRSR602129-50"/>
    </source>
</evidence>
<dbReference type="GO" id="GO:0033983">
    <property type="term" value="F:diaminobutyrate decarboxylase activity"/>
    <property type="evidence" value="ECO:0007669"/>
    <property type="project" value="UniProtKB-EC"/>
</dbReference>
<gene>
    <name evidence="8" type="primary">ddc</name>
    <name evidence="8" type="ORF">Pan54_32300</name>
</gene>
<dbReference type="AlphaFoldDB" id="A0A5C5XIG2"/>
<accession>A0A5C5XIG2</accession>
<name>A0A5C5XIG2_9PLAN</name>
<comment type="caution">
    <text evidence="8">The sequence shown here is derived from an EMBL/GenBank/DDBJ whole genome shotgun (WGS) entry which is preliminary data.</text>
</comment>
<dbReference type="EC" id="4.1.1.86" evidence="8"/>
<dbReference type="GO" id="GO:0005737">
    <property type="term" value="C:cytoplasm"/>
    <property type="evidence" value="ECO:0007669"/>
    <property type="project" value="TreeGrafter"/>
</dbReference>
<evidence type="ECO:0000313" key="9">
    <source>
        <dbReference type="Proteomes" id="UP000316095"/>
    </source>
</evidence>
<keyword evidence="5 7" id="KW-0456">Lyase</keyword>
<dbReference type="Gene3D" id="3.40.640.10">
    <property type="entry name" value="Type I PLP-dependent aspartate aminotransferase-like (Major domain)"/>
    <property type="match status" value="1"/>
</dbReference>
<proteinExistence type="inferred from homology"/>
<dbReference type="InterPro" id="IPR002129">
    <property type="entry name" value="PyrdxlP-dep_de-COase"/>
</dbReference>
<dbReference type="SUPFAM" id="SSF53383">
    <property type="entry name" value="PLP-dependent transferases"/>
    <property type="match status" value="1"/>
</dbReference>
<dbReference type="Gene3D" id="3.90.1150.170">
    <property type="match status" value="1"/>
</dbReference>
<dbReference type="InterPro" id="IPR015422">
    <property type="entry name" value="PyrdxlP-dep_Trfase_small"/>
</dbReference>
<evidence type="ECO:0000256" key="7">
    <source>
        <dbReference type="RuleBase" id="RU000382"/>
    </source>
</evidence>
<dbReference type="Pfam" id="PF00282">
    <property type="entry name" value="Pyridoxal_deC"/>
    <property type="match status" value="1"/>
</dbReference>
<organism evidence="8 9">
    <name type="scientific">Rubinisphaera italica</name>
    <dbReference type="NCBI Taxonomy" id="2527969"/>
    <lineage>
        <taxon>Bacteria</taxon>
        <taxon>Pseudomonadati</taxon>
        <taxon>Planctomycetota</taxon>
        <taxon>Planctomycetia</taxon>
        <taxon>Planctomycetales</taxon>
        <taxon>Planctomycetaceae</taxon>
        <taxon>Rubinisphaera</taxon>
    </lineage>
</organism>
<feature type="modified residue" description="N6-(pyridoxal phosphate)lysine" evidence="6">
    <location>
        <position position="352"/>
    </location>
</feature>
<evidence type="ECO:0000256" key="2">
    <source>
        <dbReference type="ARBA" id="ARBA00009533"/>
    </source>
</evidence>
<evidence type="ECO:0000256" key="5">
    <source>
        <dbReference type="ARBA" id="ARBA00023239"/>
    </source>
</evidence>
<dbReference type="InterPro" id="IPR015424">
    <property type="entry name" value="PyrdxlP-dep_Trfase"/>
</dbReference>
<comment type="cofactor">
    <cofactor evidence="1 6 7">
        <name>pyridoxal 5'-phosphate</name>
        <dbReference type="ChEBI" id="CHEBI:597326"/>
    </cofactor>
</comment>
<evidence type="ECO:0000256" key="3">
    <source>
        <dbReference type="ARBA" id="ARBA00022793"/>
    </source>
</evidence>
<evidence type="ECO:0000313" key="8">
    <source>
        <dbReference type="EMBL" id="TWT62488.1"/>
    </source>
</evidence>
<keyword evidence="9" id="KW-1185">Reference proteome</keyword>
<dbReference type="InterPro" id="IPR015421">
    <property type="entry name" value="PyrdxlP-dep_Trfase_major"/>
</dbReference>
<dbReference type="GO" id="GO:0030170">
    <property type="term" value="F:pyridoxal phosphate binding"/>
    <property type="evidence" value="ECO:0007669"/>
    <property type="project" value="InterPro"/>
</dbReference>
<protein>
    <submittedName>
        <fullName evidence="8">L-2,4-diaminobutyrate decarboxylase</fullName>
        <ecNumber evidence="8">4.1.1.86</ecNumber>
    </submittedName>
</protein>
<dbReference type="EMBL" id="SJPG01000001">
    <property type="protein sequence ID" value="TWT62488.1"/>
    <property type="molecule type" value="Genomic_DNA"/>
</dbReference>
<dbReference type="GO" id="GO:0019752">
    <property type="term" value="P:carboxylic acid metabolic process"/>
    <property type="evidence" value="ECO:0007669"/>
    <property type="project" value="InterPro"/>
</dbReference>
<dbReference type="PANTHER" id="PTHR45677">
    <property type="entry name" value="GLUTAMATE DECARBOXYLASE-RELATED"/>
    <property type="match status" value="1"/>
</dbReference>